<evidence type="ECO:0000313" key="1">
    <source>
        <dbReference type="EMBL" id="CAE7257460.1"/>
    </source>
</evidence>
<keyword evidence="2" id="KW-1185">Reference proteome</keyword>
<accession>A0A812M8Y9</accession>
<dbReference type="Proteomes" id="UP000601435">
    <property type="component" value="Unassembled WGS sequence"/>
</dbReference>
<comment type="caution">
    <text evidence="1">The sequence shown here is derived from an EMBL/GenBank/DDBJ whole genome shotgun (WGS) entry which is preliminary data.</text>
</comment>
<dbReference type="EMBL" id="CAJNJA010010431">
    <property type="protein sequence ID" value="CAE7257460.1"/>
    <property type="molecule type" value="Genomic_DNA"/>
</dbReference>
<feature type="non-terminal residue" evidence="1">
    <location>
        <position position="1"/>
    </location>
</feature>
<gene>
    <name evidence="1" type="ORF">SNEC2469_LOCUS5716</name>
</gene>
<proteinExistence type="predicted"/>
<protein>
    <submittedName>
        <fullName evidence="1">Uncharacterized protein</fullName>
    </submittedName>
</protein>
<evidence type="ECO:0000313" key="2">
    <source>
        <dbReference type="Proteomes" id="UP000601435"/>
    </source>
</evidence>
<dbReference type="OrthoDB" id="431620at2759"/>
<dbReference type="AlphaFoldDB" id="A0A812M8Y9"/>
<organism evidence="1 2">
    <name type="scientific">Symbiodinium necroappetens</name>
    <dbReference type="NCBI Taxonomy" id="1628268"/>
    <lineage>
        <taxon>Eukaryota</taxon>
        <taxon>Sar</taxon>
        <taxon>Alveolata</taxon>
        <taxon>Dinophyceae</taxon>
        <taxon>Suessiales</taxon>
        <taxon>Symbiodiniaceae</taxon>
        <taxon>Symbiodinium</taxon>
    </lineage>
</organism>
<reference evidence="1" key="1">
    <citation type="submission" date="2021-02" db="EMBL/GenBank/DDBJ databases">
        <authorList>
            <person name="Dougan E. K."/>
            <person name="Rhodes N."/>
            <person name="Thang M."/>
            <person name="Chan C."/>
        </authorList>
    </citation>
    <scope>NUCLEOTIDE SEQUENCE</scope>
</reference>
<name>A0A812M8Y9_9DINO</name>
<sequence length="594" mass="66508">DEAAATMKGWEDNSAAKKGLETASCVSQIEFARAMTEEFGDEAAAATGVSEWAQAGLGNSERDVHRVIKRQGLRLELEFSEMRLGDGLSIDWIRPMIWLKYIVEHNLWFHLAGLTCPNLKQCQNTWSGYWERFFQLNPDFDKPAGFDVQNTAALYIHGDEGRTLKKAALMIMGFQSCLGYGCSVNGRTRKRKADGDIGFQVNYAGHSYTTRFVTNMMSKQVTESSFDMAAEELAKDLSQCLLTGYTYGGVTYRFCVVACKGDWPFLLRAGHLNRHFSRSIKKLGNEARGKGVCHLCMAGTENYPAEECGYTDPKWLETVPAPPPWPRTPPLLRHLACSRTDPGTFFQPDLWHTVHLGIGKSFAASCITMLILTLPAYCCLTMEKRWETVSADYVSWCKANKRQAFITKIGPSLVNYGDSSGAVGGWHKGVLTTNLLLWLDCVLSQNTCLGEKKVIVAARAAQCINSMFRFLYTAGAFLSMNEGAYVSKQGLLFLRSYCELAQIFYSEGKPGLYPLIPKLHSMDHLMLRVYFDSHRCGFSCNPLATGCQQDEDVVGRVSRVSRRVSIRRVIRRTFERYLAGSFAVWLESGLLITK</sequence>